<protein>
    <submittedName>
        <fullName evidence="1">Uncharacterized protein</fullName>
    </submittedName>
</protein>
<gene>
    <name evidence="1" type="ORF">P3K65_28090</name>
</gene>
<reference evidence="1" key="1">
    <citation type="submission" date="2023-03" db="EMBL/GenBank/DDBJ databases">
        <authorList>
            <person name="Liu Z."/>
        </authorList>
    </citation>
    <scope>NUCLEOTIDE SEQUENCE</scope>
    <source>
        <strain evidence="1">Bc006</strain>
        <plasmid evidence="1">p.BC006.3</plasmid>
    </source>
</reference>
<geneLocation type="plasmid" evidence="1 2">
    <name>p.BC006.3</name>
</geneLocation>
<dbReference type="RefSeq" id="WP_229143770.1">
    <property type="nucleotide sequence ID" value="NZ_CP119632.1"/>
</dbReference>
<sequence length="114" mass="13349">MFKKKGQTFSNHKAYVVRDDVMYVERVISADSDVVETETGIYKTDDAIRYYNETEGAISYMFNVDIPSKMEAEKLKTLRRSTAIKNLFKYDTQKSFNFEKMIPWVIVVLTLLLK</sequence>
<evidence type="ECO:0000313" key="2">
    <source>
        <dbReference type="Proteomes" id="UP001221092"/>
    </source>
</evidence>
<dbReference type="Proteomes" id="UP001221092">
    <property type="component" value="Plasmid p.BC006.3"/>
</dbReference>
<keyword evidence="1" id="KW-0614">Plasmid</keyword>
<dbReference type="EMBL" id="CP119632">
    <property type="protein sequence ID" value="WES09751.1"/>
    <property type="molecule type" value="Genomic_DNA"/>
</dbReference>
<name>A0AAX3QL98_9BACI</name>
<accession>A0AAX3QL98</accession>
<evidence type="ECO:0000313" key="1">
    <source>
        <dbReference type="EMBL" id="WES09751.1"/>
    </source>
</evidence>
<dbReference type="AlphaFoldDB" id="A0AAX3QL98"/>
<proteinExistence type="predicted"/>
<organism evidence="1 2">
    <name type="scientific">Bacillus paranthracis</name>
    <dbReference type="NCBI Taxonomy" id="2026186"/>
    <lineage>
        <taxon>Bacteria</taxon>
        <taxon>Bacillati</taxon>
        <taxon>Bacillota</taxon>
        <taxon>Bacilli</taxon>
        <taxon>Bacillales</taxon>
        <taxon>Bacillaceae</taxon>
        <taxon>Bacillus</taxon>
        <taxon>Bacillus cereus group</taxon>
    </lineage>
</organism>